<dbReference type="PANTHER" id="PTHR47338:SF9">
    <property type="entry name" value="ZN(II)2CYS6 TRANSCRIPTION FACTOR (EUROFUNG)"/>
    <property type="match status" value="1"/>
</dbReference>
<dbReference type="GO" id="GO:0005634">
    <property type="term" value="C:nucleus"/>
    <property type="evidence" value="ECO:0007669"/>
    <property type="project" value="UniProtKB-SubCell"/>
</dbReference>
<dbReference type="PROSITE" id="PS50048">
    <property type="entry name" value="ZN2_CY6_FUNGAL_2"/>
    <property type="match status" value="1"/>
</dbReference>
<comment type="caution">
    <text evidence="7">The sequence shown here is derived from an EMBL/GenBank/DDBJ whole genome shotgun (WGS) entry which is preliminary data.</text>
</comment>
<dbReference type="AlphaFoldDB" id="A0A5M9JPH3"/>
<gene>
    <name evidence="7" type="ORF">EYC84_000505</name>
</gene>
<evidence type="ECO:0000256" key="1">
    <source>
        <dbReference type="ARBA" id="ARBA00004123"/>
    </source>
</evidence>
<dbReference type="InterPro" id="IPR001138">
    <property type="entry name" value="Zn2Cys6_DnaBD"/>
</dbReference>
<dbReference type="InterPro" id="IPR036864">
    <property type="entry name" value="Zn2-C6_fun-type_DNA-bd_sf"/>
</dbReference>
<keyword evidence="3" id="KW-0805">Transcription regulation</keyword>
<comment type="subcellular location">
    <subcellularLocation>
        <location evidence="1">Nucleus</location>
    </subcellularLocation>
</comment>
<evidence type="ECO:0000313" key="8">
    <source>
        <dbReference type="Proteomes" id="UP000322873"/>
    </source>
</evidence>
<evidence type="ECO:0000256" key="4">
    <source>
        <dbReference type="ARBA" id="ARBA00023163"/>
    </source>
</evidence>
<evidence type="ECO:0000259" key="6">
    <source>
        <dbReference type="PROSITE" id="PS50048"/>
    </source>
</evidence>
<feature type="domain" description="Zn(2)-C6 fungal-type" evidence="6">
    <location>
        <begin position="12"/>
        <end position="42"/>
    </location>
</feature>
<dbReference type="GO" id="GO:0008270">
    <property type="term" value="F:zinc ion binding"/>
    <property type="evidence" value="ECO:0007669"/>
    <property type="project" value="InterPro"/>
</dbReference>
<dbReference type="Proteomes" id="UP000322873">
    <property type="component" value="Unassembled WGS sequence"/>
</dbReference>
<accession>A0A5M9JPH3</accession>
<evidence type="ECO:0000256" key="2">
    <source>
        <dbReference type="ARBA" id="ARBA00022723"/>
    </source>
</evidence>
<dbReference type="SUPFAM" id="SSF57701">
    <property type="entry name" value="Zn2/Cys6 DNA-binding domain"/>
    <property type="match status" value="1"/>
</dbReference>
<protein>
    <recommendedName>
        <fullName evidence="6">Zn(2)-C6 fungal-type domain-containing protein</fullName>
    </recommendedName>
</protein>
<dbReference type="PANTHER" id="PTHR47338">
    <property type="entry name" value="ZN(II)2CYS6 TRANSCRIPTION FACTOR (EUROFUNG)-RELATED"/>
    <property type="match status" value="1"/>
</dbReference>
<evidence type="ECO:0000256" key="5">
    <source>
        <dbReference type="ARBA" id="ARBA00023242"/>
    </source>
</evidence>
<evidence type="ECO:0000313" key="7">
    <source>
        <dbReference type="EMBL" id="KAA8571161.1"/>
    </source>
</evidence>
<dbReference type="InterPro" id="IPR007219">
    <property type="entry name" value="XnlR_reg_dom"/>
</dbReference>
<dbReference type="GO" id="GO:0003677">
    <property type="term" value="F:DNA binding"/>
    <property type="evidence" value="ECO:0007669"/>
    <property type="project" value="InterPro"/>
</dbReference>
<keyword evidence="2" id="KW-0479">Metal-binding</keyword>
<keyword evidence="4" id="KW-0804">Transcription</keyword>
<keyword evidence="8" id="KW-1185">Reference proteome</keyword>
<dbReference type="GO" id="GO:0000981">
    <property type="term" value="F:DNA-binding transcription factor activity, RNA polymerase II-specific"/>
    <property type="evidence" value="ECO:0007669"/>
    <property type="project" value="InterPro"/>
</dbReference>
<name>A0A5M9JPH3_MONFR</name>
<dbReference type="PROSITE" id="PS00463">
    <property type="entry name" value="ZN2_CY6_FUNGAL_1"/>
    <property type="match status" value="1"/>
</dbReference>
<organism evidence="7 8">
    <name type="scientific">Monilinia fructicola</name>
    <name type="common">Brown rot fungus</name>
    <name type="synonym">Ciboria fructicola</name>
    <dbReference type="NCBI Taxonomy" id="38448"/>
    <lineage>
        <taxon>Eukaryota</taxon>
        <taxon>Fungi</taxon>
        <taxon>Dikarya</taxon>
        <taxon>Ascomycota</taxon>
        <taxon>Pezizomycotina</taxon>
        <taxon>Leotiomycetes</taxon>
        <taxon>Helotiales</taxon>
        <taxon>Sclerotiniaceae</taxon>
        <taxon>Monilinia</taxon>
    </lineage>
</organism>
<dbReference type="VEuPathDB" id="FungiDB:MFRU_058g00210"/>
<proteinExistence type="predicted"/>
<dbReference type="InterPro" id="IPR050815">
    <property type="entry name" value="TF_fung"/>
</dbReference>
<sequence>MSERPAKRIRQACEPCRRKKTRCPGEKPMCSHCSRLRQNCYYDDGSHNMTGRISIERTPVPTPGRAQETHLISSSDVTLEDRLKSVEIQLAEVLANQASMSRSTSRHISDSPALSHLELAMRTPNIPRLSSSKLPPYEIITSIAKTYLLYCDCQPLPVFCRKGFVETLSERDPEVIFSVLALAIRFSDEKALRDIKTELIDGYLEAARSIISGRIFGGRVELSTLQSLCLLSLVDFTNGNTRQASVHSSLAMSLAHNAGLTTESHAPLSDSLREERRRCFWSLFLLKRLHGAEFSVIDFAGEENFPWYPETTGKPLNPGHFTSGETPDISSPEFASSDTQDKGVVAYAIQLSEVWFKITRYARRRGNPSTLPPWSPQSDYALIMAQQMDFETRTSQIHRFKSAKFSQRSTEDLHANRDYWGPWLFIQFLYHTNLCLLNNPLLLSLRLKNIKSAIPEIFLQHISDLISSHASWVIRYIDMLEAKSFKVSDPFLAHCVAIIATIYLQECFAEDPIVRQEKRDNFDKCLRFIRDFKEWPHVARMAEKLQRLCDTVSSTYTNPDAPPQTPNRSLLIDLGQFWEILEYSSSSEIPTSARRLFGPSLYSASIPATHEISHASSLPEPTRVDRQDFEGSGLDSVNTSAVNMRDGGMAGQEQESVHPQLHYSDDELAVLAESFFHQRGEGLGNLEDWWSAGNLS</sequence>
<dbReference type="SMART" id="SM00066">
    <property type="entry name" value="GAL4"/>
    <property type="match status" value="1"/>
</dbReference>
<dbReference type="EMBL" id="VICG01000006">
    <property type="protein sequence ID" value="KAA8571161.1"/>
    <property type="molecule type" value="Genomic_DNA"/>
</dbReference>
<dbReference type="Pfam" id="PF00172">
    <property type="entry name" value="Zn_clus"/>
    <property type="match status" value="1"/>
</dbReference>
<keyword evidence="5" id="KW-0539">Nucleus</keyword>
<evidence type="ECO:0000256" key="3">
    <source>
        <dbReference type="ARBA" id="ARBA00023015"/>
    </source>
</evidence>
<reference evidence="7 8" key="1">
    <citation type="submission" date="2019-06" db="EMBL/GenBank/DDBJ databases">
        <title>Genome Sequence of the Brown Rot Fungal Pathogen Monilinia fructicola.</title>
        <authorList>
            <person name="De Miccolis Angelini R.M."/>
            <person name="Landi L."/>
            <person name="Abate D."/>
            <person name="Pollastro S."/>
            <person name="Romanazzi G."/>
            <person name="Faretra F."/>
        </authorList>
    </citation>
    <scope>NUCLEOTIDE SEQUENCE [LARGE SCALE GENOMIC DNA]</scope>
    <source>
        <strain evidence="7 8">Mfrc123</strain>
    </source>
</reference>
<dbReference type="CDD" id="cd00067">
    <property type="entry name" value="GAL4"/>
    <property type="match status" value="1"/>
</dbReference>
<dbReference type="OrthoDB" id="424974at2759"/>
<dbReference type="Gene3D" id="4.10.240.10">
    <property type="entry name" value="Zn(2)-C6 fungal-type DNA-binding domain"/>
    <property type="match status" value="1"/>
</dbReference>
<dbReference type="GO" id="GO:0006351">
    <property type="term" value="P:DNA-templated transcription"/>
    <property type="evidence" value="ECO:0007669"/>
    <property type="project" value="InterPro"/>
</dbReference>
<dbReference type="CDD" id="cd12148">
    <property type="entry name" value="fungal_TF_MHR"/>
    <property type="match status" value="1"/>
</dbReference>
<dbReference type="Pfam" id="PF04082">
    <property type="entry name" value="Fungal_trans"/>
    <property type="match status" value="1"/>
</dbReference>